<dbReference type="SMART" id="SM00409">
    <property type="entry name" value="IG"/>
    <property type="match status" value="2"/>
</dbReference>
<evidence type="ECO:0000313" key="3">
    <source>
        <dbReference type="EMBL" id="KAF3843805.1"/>
    </source>
</evidence>
<dbReference type="InterPro" id="IPR013783">
    <property type="entry name" value="Ig-like_fold"/>
</dbReference>
<dbReference type="EMBL" id="JAAKFY010000018">
    <property type="protein sequence ID" value="KAF3843805.1"/>
    <property type="molecule type" value="Genomic_DNA"/>
</dbReference>
<keyword evidence="4" id="KW-1185">Reference proteome</keyword>
<evidence type="ECO:0000256" key="1">
    <source>
        <dbReference type="SAM" id="MobiDB-lite"/>
    </source>
</evidence>
<dbReference type="OrthoDB" id="5969272at2759"/>
<dbReference type="PANTHER" id="PTHR47633:SF4">
    <property type="entry name" value="MYOPALLADIN ISOFORM X1"/>
    <property type="match status" value="1"/>
</dbReference>
<gene>
    <name evidence="3" type="ORF">F7725_002654</name>
</gene>
<sequence>MPPSHWLGQVSIAGSAMAALHREFSSPVSPLSPRRIIKPVKSPSPSRRRGASVPPEPLLPPFRDPRYQTGGASEEEFEDWEPQGLKNTNVTEGESVTLECQIGGQPAPSIMWFREDYKIESSIDFQLTFSAGFARMCVHGAERGDGGFCSSLSVSMEQSVVTEVMSFVSMEQSVVTEVMSGEVAPPSFIREPSVQKLVEGGAVVFECQFITKSVHNVSFRYKVAYKKDTGECKLEITMTFADDAGDYSVFLKNQHGETSATARLLEEVTAAVVPEPAVVVTAYEMEQRRVTTPMSFVSETEFLISSFEERIIHEVELRILRISYTEIVTEDGELMVTVAEHEAVQPAFQTPVKNYRIIDGMGATFHCKMSGTPLPKVRCGKYRLN</sequence>
<reference evidence="3 4" key="1">
    <citation type="submission" date="2020-03" db="EMBL/GenBank/DDBJ databases">
        <title>Dissostichus mawsoni Genome sequencing and assembly.</title>
        <authorList>
            <person name="Park H."/>
        </authorList>
    </citation>
    <scope>NUCLEOTIDE SEQUENCE [LARGE SCALE GENOMIC DNA]</scope>
    <source>
        <strain evidence="3">DM0001</strain>
        <tissue evidence="3">Muscle</tissue>
    </source>
</reference>
<proteinExistence type="predicted"/>
<dbReference type="Proteomes" id="UP000518266">
    <property type="component" value="Unassembled WGS sequence"/>
</dbReference>
<accession>A0A7J5Y2Z4</accession>
<evidence type="ECO:0000313" key="4">
    <source>
        <dbReference type="Proteomes" id="UP000518266"/>
    </source>
</evidence>
<feature type="region of interest" description="Disordered" evidence="1">
    <location>
        <begin position="24"/>
        <end position="79"/>
    </location>
</feature>
<dbReference type="PANTHER" id="PTHR47633">
    <property type="entry name" value="IMMUNOGLOBULIN"/>
    <property type="match status" value="1"/>
</dbReference>
<dbReference type="PROSITE" id="PS50835">
    <property type="entry name" value="IG_LIKE"/>
    <property type="match status" value="1"/>
</dbReference>
<dbReference type="InterPro" id="IPR036179">
    <property type="entry name" value="Ig-like_dom_sf"/>
</dbReference>
<name>A0A7J5Y2Z4_DISMA</name>
<organism evidence="3 4">
    <name type="scientific">Dissostichus mawsoni</name>
    <name type="common">Antarctic cod</name>
    <dbReference type="NCBI Taxonomy" id="36200"/>
    <lineage>
        <taxon>Eukaryota</taxon>
        <taxon>Metazoa</taxon>
        <taxon>Chordata</taxon>
        <taxon>Craniata</taxon>
        <taxon>Vertebrata</taxon>
        <taxon>Euteleostomi</taxon>
        <taxon>Actinopterygii</taxon>
        <taxon>Neopterygii</taxon>
        <taxon>Teleostei</taxon>
        <taxon>Neoteleostei</taxon>
        <taxon>Acanthomorphata</taxon>
        <taxon>Eupercaria</taxon>
        <taxon>Perciformes</taxon>
        <taxon>Notothenioidei</taxon>
        <taxon>Nototheniidae</taxon>
        <taxon>Dissostichus</taxon>
    </lineage>
</organism>
<dbReference type="SUPFAM" id="SSF48726">
    <property type="entry name" value="Immunoglobulin"/>
    <property type="match status" value="2"/>
</dbReference>
<protein>
    <recommendedName>
        <fullName evidence="2">Ig-like domain-containing protein</fullName>
    </recommendedName>
</protein>
<dbReference type="InterPro" id="IPR003599">
    <property type="entry name" value="Ig_sub"/>
</dbReference>
<dbReference type="AlphaFoldDB" id="A0A7J5Y2Z4"/>
<feature type="domain" description="Ig-like" evidence="2">
    <location>
        <begin position="82"/>
        <end position="115"/>
    </location>
</feature>
<dbReference type="InterPro" id="IPR007110">
    <property type="entry name" value="Ig-like_dom"/>
</dbReference>
<dbReference type="Gene3D" id="2.60.40.10">
    <property type="entry name" value="Immunoglobulins"/>
    <property type="match status" value="2"/>
</dbReference>
<dbReference type="Pfam" id="PF07679">
    <property type="entry name" value="I-set"/>
    <property type="match status" value="2"/>
</dbReference>
<dbReference type="InterPro" id="IPR013098">
    <property type="entry name" value="Ig_I-set"/>
</dbReference>
<comment type="caution">
    <text evidence="3">The sequence shown here is derived from an EMBL/GenBank/DDBJ whole genome shotgun (WGS) entry which is preliminary data.</text>
</comment>
<evidence type="ECO:0000259" key="2">
    <source>
        <dbReference type="PROSITE" id="PS50835"/>
    </source>
</evidence>